<keyword evidence="4" id="KW-0472">Membrane</keyword>
<organism evidence="6 7">
    <name type="scientific">Candidatus Methylophosphatis roskildensis</name>
    <dbReference type="NCBI Taxonomy" id="2899263"/>
    <lineage>
        <taxon>Bacteria</taxon>
        <taxon>Pseudomonadati</taxon>
        <taxon>Pseudomonadota</taxon>
        <taxon>Betaproteobacteria</taxon>
        <taxon>Nitrosomonadales</taxon>
        <taxon>Sterolibacteriaceae</taxon>
        <taxon>Candidatus Methylophosphatis</taxon>
    </lineage>
</organism>
<dbReference type="GO" id="GO:0003841">
    <property type="term" value="F:1-acylglycerol-3-phosphate O-acyltransferase activity"/>
    <property type="evidence" value="ECO:0007669"/>
    <property type="project" value="TreeGrafter"/>
</dbReference>
<dbReference type="AlphaFoldDB" id="A0A9D7HKL9"/>
<dbReference type="InterPro" id="IPR002123">
    <property type="entry name" value="Plipid/glycerol_acylTrfase"/>
</dbReference>
<dbReference type="Pfam" id="PF01553">
    <property type="entry name" value="Acyltransferase"/>
    <property type="match status" value="1"/>
</dbReference>
<evidence type="ECO:0000256" key="2">
    <source>
        <dbReference type="ARBA" id="ARBA00022679"/>
    </source>
</evidence>
<feature type="transmembrane region" description="Helical" evidence="4">
    <location>
        <begin position="28"/>
        <end position="54"/>
    </location>
</feature>
<comment type="caution">
    <text evidence="6">The sequence shown here is derived from an EMBL/GenBank/DDBJ whole genome shotgun (WGS) entry which is preliminary data.</text>
</comment>
<comment type="pathway">
    <text evidence="1">Lipid metabolism.</text>
</comment>
<protein>
    <submittedName>
        <fullName evidence="6">1-acyl-sn-glycerol-3-phosphate acyltransferase</fullName>
    </submittedName>
</protein>
<dbReference type="GO" id="GO:0006654">
    <property type="term" value="P:phosphatidic acid biosynthetic process"/>
    <property type="evidence" value="ECO:0007669"/>
    <property type="project" value="TreeGrafter"/>
</dbReference>
<name>A0A9D7HKL9_9PROT</name>
<keyword evidence="2" id="KW-0808">Transferase</keyword>
<feature type="domain" description="Phospholipid/glycerol acyltransferase" evidence="5">
    <location>
        <begin position="100"/>
        <end position="208"/>
    </location>
</feature>
<dbReference type="PANTHER" id="PTHR10434:SF66">
    <property type="entry name" value="PHOSPHOLIPID_GLYCEROL ACYLTRANSFERASE DOMAIN-CONTAINING PROTEIN"/>
    <property type="match status" value="1"/>
</dbReference>
<sequence>MLTSSARPLGTRRAGMLRPLRTAYEYLVLYYGLGLLGLICLCWTAIAVVLYPLLPRRWGESLGRRVIMAAFRVYLAALSITRACRFDLSALDALRSQGPMIIAPNHPSLLDAVMVLSRLPDVVCVIKAALIENIFLGAGARLARYIRNDSLVRLVGKAAQSLRGGSQLLIFPEGTRTTRFPVNAFKGATAGIAKRAGVPVQTVFIETESPYLRKGWPLFRKPPMPMRYRVRLGRRFDPPADAQTFQAELERYFEQELARGPQPPLAT</sequence>
<evidence type="ECO:0000313" key="6">
    <source>
        <dbReference type="EMBL" id="MBK6971753.1"/>
    </source>
</evidence>
<proteinExistence type="predicted"/>
<evidence type="ECO:0000259" key="5">
    <source>
        <dbReference type="SMART" id="SM00563"/>
    </source>
</evidence>
<evidence type="ECO:0000256" key="1">
    <source>
        <dbReference type="ARBA" id="ARBA00005189"/>
    </source>
</evidence>
<dbReference type="Proteomes" id="UP000807785">
    <property type="component" value="Unassembled WGS sequence"/>
</dbReference>
<keyword evidence="4" id="KW-1133">Transmembrane helix</keyword>
<accession>A0A9D7HKL9</accession>
<evidence type="ECO:0000256" key="4">
    <source>
        <dbReference type="SAM" id="Phobius"/>
    </source>
</evidence>
<dbReference type="SUPFAM" id="SSF69593">
    <property type="entry name" value="Glycerol-3-phosphate (1)-acyltransferase"/>
    <property type="match status" value="1"/>
</dbReference>
<keyword evidence="3 6" id="KW-0012">Acyltransferase</keyword>
<dbReference type="EMBL" id="JADJEV010000001">
    <property type="protein sequence ID" value="MBK6971753.1"/>
    <property type="molecule type" value="Genomic_DNA"/>
</dbReference>
<dbReference type="CDD" id="cd07989">
    <property type="entry name" value="LPLAT_AGPAT-like"/>
    <property type="match status" value="1"/>
</dbReference>
<reference evidence="6" key="1">
    <citation type="submission" date="2020-10" db="EMBL/GenBank/DDBJ databases">
        <title>Connecting structure to function with the recovery of over 1000 high-quality activated sludge metagenome-assembled genomes encoding full-length rRNA genes using long-read sequencing.</title>
        <authorList>
            <person name="Singleton C.M."/>
            <person name="Petriglieri F."/>
            <person name="Kristensen J.M."/>
            <person name="Kirkegaard R.H."/>
            <person name="Michaelsen T.Y."/>
            <person name="Andersen M.H."/>
            <person name="Karst S.M."/>
            <person name="Dueholm M.S."/>
            <person name="Nielsen P.H."/>
            <person name="Albertsen M."/>
        </authorList>
    </citation>
    <scope>NUCLEOTIDE SEQUENCE</scope>
    <source>
        <strain evidence="6">Bjer_18-Q3-R1-45_BAT3C.347</strain>
    </source>
</reference>
<keyword evidence="4" id="KW-0812">Transmembrane</keyword>
<evidence type="ECO:0000313" key="7">
    <source>
        <dbReference type="Proteomes" id="UP000807785"/>
    </source>
</evidence>
<evidence type="ECO:0000256" key="3">
    <source>
        <dbReference type="ARBA" id="ARBA00023315"/>
    </source>
</evidence>
<dbReference type="PANTHER" id="PTHR10434">
    <property type="entry name" value="1-ACYL-SN-GLYCEROL-3-PHOSPHATE ACYLTRANSFERASE"/>
    <property type="match status" value="1"/>
</dbReference>
<gene>
    <name evidence="6" type="ORF">IPH26_01915</name>
</gene>
<dbReference type="SMART" id="SM00563">
    <property type="entry name" value="PlsC"/>
    <property type="match status" value="1"/>
</dbReference>